<evidence type="ECO:0000256" key="3">
    <source>
        <dbReference type="ARBA" id="ARBA00022692"/>
    </source>
</evidence>
<dbReference type="PANTHER" id="PTHR33529:SF6">
    <property type="entry name" value="YJGP_YJGQ FAMILY PERMEASE"/>
    <property type="match status" value="1"/>
</dbReference>
<dbReference type="AlphaFoldDB" id="A0A371XIQ2"/>
<dbReference type="EMBL" id="QURN01000002">
    <property type="protein sequence ID" value="RFC69091.1"/>
    <property type="molecule type" value="Genomic_DNA"/>
</dbReference>
<feature type="transmembrane region" description="Helical" evidence="6">
    <location>
        <begin position="49"/>
        <end position="77"/>
    </location>
</feature>
<feature type="transmembrane region" description="Helical" evidence="6">
    <location>
        <begin position="310"/>
        <end position="326"/>
    </location>
</feature>
<dbReference type="InterPro" id="IPR005495">
    <property type="entry name" value="LptG/LptF_permease"/>
</dbReference>
<dbReference type="Proteomes" id="UP000262379">
    <property type="component" value="Unassembled WGS sequence"/>
</dbReference>
<evidence type="ECO:0000313" key="8">
    <source>
        <dbReference type="Proteomes" id="UP000262379"/>
    </source>
</evidence>
<keyword evidence="4 6" id="KW-1133">Transmembrane helix</keyword>
<gene>
    <name evidence="7" type="primary">lptF</name>
    <name evidence="7" type="ORF">DY251_03065</name>
</gene>
<dbReference type="GO" id="GO:0015920">
    <property type="term" value="P:lipopolysaccharide transport"/>
    <property type="evidence" value="ECO:0007669"/>
    <property type="project" value="TreeGrafter"/>
</dbReference>
<keyword evidence="8" id="KW-1185">Reference proteome</keyword>
<evidence type="ECO:0000256" key="5">
    <source>
        <dbReference type="ARBA" id="ARBA00023136"/>
    </source>
</evidence>
<reference evidence="8" key="1">
    <citation type="submission" date="2018-08" db="EMBL/GenBank/DDBJ databases">
        <authorList>
            <person name="Im W.T."/>
        </authorList>
    </citation>
    <scope>NUCLEOTIDE SEQUENCE [LARGE SCALE GENOMIC DNA]</scope>
    <source>
        <strain evidence="8">LA-28</strain>
    </source>
</reference>
<keyword evidence="5 6" id="KW-0472">Membrane</keyword>
<dbReference type="GO" id="GO:0043190">
    <property type="term" value="C:ATP-binding cassette (ABC) transporter complex"/>
    <property type="evidence" value="ECO:0007669"/>
    <property type="project" value="InterPro"/>
</dbReference>
<comment type="subcellular location">
    <subcellularLocation>
        <location evidence="1">Cell membrane</location>
        <topology evidence="1">Multi-pass membrane protein</topology>
    </subcellularLocation>
</comment>
<evidence type="ECO:0000256" key="1">
    <source>
        <dbReference type="ARBA" id="ARBA00004651"/>
    </source>
</evidence>
<evidence type="ECO:0000256" key="6">
    <source>
        <dbReference type="SAM" id="Phobius"/>
    </source>
</evidence>
<dbReference type="RefSeq" id="WP_116622390.1">
    <property type="nucleotide sequence ID" value="NZ_QURN01000002.1"/>
</dbReference>
<dbReference type="PANTHER" id="PTHR33529">
    <property type="entry name" value="SLR0882 PROTEIN-RELATED"/>
    <property type="match status" value="1"/>
</dbReference>
<proteinExistence type="predicted"/>
<dbReference type="NCBIfam" id="TIGR04407">
    <property type="entry name" value="LptF_YjgP"/>
    <property type="match status" value="1"/>
</dbReference>
<keyword evidence="2" id="KW-1003">Cell membrane</keyword>
<feature type="transmembrane region" description="Helical" evidence="6">
    <location>
        <begin position="12"/>
        <end position="29"/>
    </location>
</feature>
<organism evidence="7 8">
    <name type="scientific">Mesorhizobium denitrificans</name>
    <dbReference type="NCBI Taxonomy" id="2294114"/>
    <lineage>
        <taxon>Bacteria</taxon>
        <taxon>Pseudomonadati</taxon>
        <taxon>Pseudomonadota</taxon>
        <taxon>Alphaproteobacteria</taxon>
        <taxon>Hyphomicrobiales</taxon>
        <taxon>Phyllobacteriaceae</taxon>
        <taxon>Mesorhizobium</taxon>
    </lineage>
</organism>
<dbReference type="InterPro" id="IPR030922">
    <property type="entry name" value="LptF"/>
</dbReference>
<dbReference type="GO" id="GO:0055085">
    <property type="term" value="P:transmembrane transport"/>
    <property type="evidence" value="ECO:0007669"/>
    <property type="project" value="InterPro"/>
</dbReference>
<keyword evidence="3 6" id="KW-0812">Transmembrane</keyword>
<evidence type="ECO:0000256" key="2">
    <source>
        <dbReference type="ARBA" id="ARBA00022475"/>
    </source>
</evidence>
<feature type="transmembrane region" description="Helical" evidence="6">
    <location>
        <begin position="338"/>
        <end position="357"/>
    </location>
</feature>
<feature type="transmembrane region" description="Helical" evidence="6">
    <location>
        <begin position="281"/>
        <end position="298"/>
    </location>
</feature>
<accession>A0A371XIQ2</accession>
<evidence type="ECO:0000313" key="7">
    <source>
        <dbReference type="EMBL" id="RFC69091.1"/>
    </source>
</evidence>
<sequence>MKVLERYILRRVLAVFAAALGWTLAIVWTTQVLARIDLVTDSGQTALTFFQIATLVMPTVIPLVLPFALIIGITQTLATMNADSELAVISASGASRMIIIKPIMLIAIAASVLSFAVDNYVEPPARQKNRELIADSRGDLLSLVLQEGAFRRIEDGLYVQIGERLPDGKLGQIFVADSREPNIDFIYYAKTGTVLRTEDKSALLMFDGVVQRKTLTGGVSVIRFASYSFDLGTFTSEVNEVTLQPKDQSLAFLVNPDSSDKNYQRKPQAYRAELHRRLTEWLYPAVFALIAIAVAGDARSHREARVHPMITSIVIALLWWWVGYFVSDQAETEPAFVFAMYAVPILASGVAIAFIAMNRALELPMGVIDWIGSIFRALWRAILPGRRATAGSL</sequence>
<dbReference type="Pfam" id="PF03739">
    <property type="entry name" value="LptF_LptG"/>
    <property type="match status" value="1"/>
</dbReference>
<name>A0A371XIQ2_9HYPH</name>
<protein>
    <submittedName>
        <fullName evidence="7">LPS export ABC transporter permease LptF</fullName>
    </submittedName>
</protein>
<comment type="caution">
    <text evidence="7">The sequence shown here is derived from an EMBL/GenBank/DDBJ whole genome shotgun (WGS) entry which is preliminary data.</text>
</comment>
<evidence type="ECO:0000256" key="4">
    <source>
        <dbReference type="ARBA" id="ARBA00022989"/>
    </source>
</evidence>